<evidence type="ECO:0000256" key="1">
    <source>
        <dbReference type="SAM" id="MobiDB-lite"/>
    </source>
</evidence>
<dbReference type="AlphaFoldDB" id="A0AAN7JYF2"/>
<proteinExistence type="predicted"/>
<name>A0AAN7JYF2_9MYRT</name>
<evidence type="ECO:0000313" key="3">
    <source>
        <dbReference type="EMBL" id="KAK4753563.1"/>
    </source>
</evidence>
<evidence type="ECO:0000259" key="2">
    <source>
        <dbReference type="Pfam" id="PF07059"/>
    </source>
</evidence>
<keyword evidence="4" id="KW-1185">Reference proteome</keyword>
<feature type="compositionally biased region" description="Polar residues" evidence="1">
    <location>
        <begin position="17"/>
        <end position="26"/>
    </location>
</feature>
<dbReference type="EMBL" id="JAXIOK010000015">
    <property type="protein sequence ID" value="KAK4753563.1"/>
    <property type="molecule type" value="Genomic_DNA"/>
</dbReference>
<evidence type="ECO:0000313" key="4">
    <source>
        <dbReference type="Proteomes" id="UP001345219"/>
    </source>
</evidence>
<dbReference type="PANTHER" id="PTHR31558:SF40">
    <property type="entry name" value="EXPRESSED PROTEIN"/>
    <property type="match status" value="1"/>
</dbReference>
<feature type="region of interest" description="Disordered" evidence="1">
    <location>
        <begin position="1"/>
        <end position="29"/>
    </location>
</feature>
<organism evidence="3 4">
    <name type="scientific">Trapa incisa</name>
    <dbReference type="NCBI Taxonomy" id="236973"/>
    <lineage>
        <taxon>Eukaryota</taxon>
        <taxon>Viridiplantae</taxon>
        <taxon>Streptophyta</taxon>
        <taxon>Embryophyta</taxon>
        <taxon>Tracheophyta</taxon>
        <taxon>Spermatophyta</taxon>
        <taxon>Magnoliopsida</taxon>
        <taxon>eudicotyledons</taxon>
        <taxon>Gunneridae</taxon>
        <taxon>Pentapetalae</taxon>
        <taxon>rosids</taxon>
        <taxon>malvids</taxon>
        <taxon>Myrtales</taxon>
        <taxon>Lythraceae</taxon>
        <taxon>Trapa</taxon>
    </lineage>
</organism>
<feature type="domain" description="Protein ENHANCED DISEASE RESISTANCE 2 C-terminal" evidence="2">
    <location>
        <begin position="157"/>
        <end position="397"/>
    </location>
</feature>
<protein>
    <recommendedName>
        <fullName evidence="2">Protein ENHANCED DISEASE RESISTANCE 2 C-terminal domain-containing protein</fullName>
    </recommendedName>
</protein>
<dbReference type="Proteomes" id="UP001345219">
    <property type="component" value="Chromosome 2"/>
</dbReference>
<dbReference type="InterPro" id="IPR009769">
    <property type="entry name" value="EDR2_C"/>
</dbReference>
<reference evidence="3 4" key="1">
    <citation type="journal article" date="2023" name="Hortic Res">
        <title>Pangenome of water caltrop reveals structural variations and asymmetric subgenome divergence after allopolyploidization.</title>
        <authorList>
            <person name="Zhang X."/>
            <person name="Chen Y."/>
            <person name="Wang L."/>
            <person name="Yuan Y."/>
            <person name="Fang M."/>
            <person name="Shi L."/>
            <person name="Lu R."/>
            <person name="Comes H.P."/>
            <person name="Ma Y."/>
            <person name="Chen Y."/>
            <person name="Huang G."/>
            <person name="Zhou Y."/>
            <person name="Zheng Z."/>
            <person name="Qiu Y."/>
        </authorList>
    </citation>
    <scope>NUCLEOTIDE SEQUENCE [LARGE SCALE GENOMIC DNA]</scope>
    <source>
        <tissue evidence="3">Roots</tissue>
    </source>
</reference>
<accession>A0AAN7JYF2</accession>
<comment type="caution">
    <text evidence="3">The sequence shown here is derived from an EMBL/GenBank/DDBJ whole genome shotgun (WGS) entry which is preliminary data.</text>
</comment>
<dbReference type="Pfam" id="PF07059">
    <property type="entry name" value="EDR2_C"/>
    <property type="match status" value="1"/>
</dbReference>
<gene>
    <name evidence="3" type="ORF">SAY87_001667</name>
</gene>
<dbReference type="PANTHER" id="PTHR31558">
    <property type="entry name" value="CW14 PROTEIN"/>
    <property type="match status" value="1"/>
</dbReference>
<sequence>MGGCVSSKSKHAATKPKNPTENSSSGKKWRRKIYSSIVRVPLRYRRSARNRVRDDSVSEFVDIDFDGGPTITTDKRSDVSTNLKFHVTQLQQNHCQTNENGISQEEAWFDTFSILESDSDDDFISINGGAQERILLRPQVGLLVPYSKGDKPTPGTWSAVSPSVFKLRGENYFRDRKKHPAPSCSPYTPIGVDLQVCSQKIHHIAQQLDLPCVKPHDKVPSLLIVNIQIPTYPATMFGEHDGEGMSLVLYFRLSKDFDTEISPQCRQNIKRLVEDDMEKIKGFAKESLVPFRERLKILTGVVNPDDLQLGSAERKLLHSYNEKPVLSRPQHIFFRGPNYLEIDIDVHRFSFISRKGLEAFRGRLKNGILDLGLTIQAQKPEELPEQVLCSVRLNKIDFINHGQIPRMVTADEH</sequence>